<dbReference type="InterPro" id="IPR010255">
    <property type="entry name" value="Haem_peroxidase_sf"/>
</dbReference>
<evidence type="ECO:0000259" key="12">
    <source>
        <dbReference type="Pfam" id="PF00141"/>
    </source>
</evidence>
<dbReference type="GO" id="GO:0020037">
    <property type="term" value="F:heme binding"/>
    <property type="evidence" value="ECO:0007669"/>
    <property type="project" value="InterPro"/>
</dbReference>
<dbReference type="SUPFAM" id="SSF48113">
    <property type="entry name" value="Heme-dependent peroxidases"/>
    <property type="match status" value="2"/>
</dbReference>
<keyword evidence="4" id="KW-0479">Metal-binding</keyword>
<dbReference type="Pfam" id="PF00141">
    <property type="entry name" value="peroxidase"/>
    <property type="match status" value="2"/>
</dbReference>
<organism evidence="13">
    <name type="scientific">Salinimicrobium catena</name>
    <dbReference type="NCBI Taxonomy" id="390640"/>
    <lineage>
        <taxon>Bacteria</taxon>
        <taxon>Pseudomonadati</taxon>
        <taxon>Bacteroidota</taxon>
        <taxon>Flavobacteriia</taxon>
        <taxon>Flavobacteriales</taxon>
        <taxon>Flavobacteriaceae</taxon>
        <taxon>Salinimicrobium</taxon>
    </lineage>
</organism>
<protein>
    <recommendedName>
        <fullName evidence="11">catalase peroxidase</fullName>
        <ecNumber evidence="11">1.11.1.21</ecNumber>
    </recommendedName>
</protein>
<dbReference type="GO" id="GO:0005829">
    <property type="term" value="C:cytosol"/>
    <property type="evidence" value="ECO:0007669"/>
    <property type="project" value="TreeGrafter"/>
</dbReference>
<dbReference type="GO" id="GO:0042744">
    <property type="term" value="P:hydrogen peroxide catabolic process"/>
    <property type="evidence" value="ECO:0007669"/>
    <property type="project" value="UniProtKB-KW"/>
</dbReference>
<keyword evidence="3" id="KW-0349">Heme</keyword>
<evidence type="ECO:0000256" key="11">
    <source>
        <dbReference type="ARBA" id="ARBA00067012"/>
    </source>
</evidence>
<dbReference type="FunFam" id="1.10.420.10:FF:000004">
    <property type="entry name" value="Catalase-peroxidase"/>
    <property type="match status" value="1"/>
</dbReference>
<dbReference type="PANTHER" id="PTHR30555:SF0">
    <property type="entry name" value="CATALASE-PEROXIDASE"/>
    <property type="match status" value="1"/>
</dbReference>
<evidence type="ECO:0000256" key="8">
    <source>
        <dbReference type="ARBA" id="ARBA00049145"/>
    </source>
</evidence>
<dbReference type="EC" id="1.11.1.21" evidence="11"/>
<keyword evidence="5" id="KW-0560">Oxidoreductase</keyword>
<keyword evidence="7" id="KW-0376">Hydrogen peroxide</keyword>
<dbReference type="GO" id="GO:0004096">
    <property type="term" value="F:catalase activity"/>
    <property type="evidence" value="ECO:0007669"/>
    <property type="project" value="InterPro"/>
</dbReference>
<dbReference type="GO" id="GO:0070301">
    <property type="term" value="P:cellular response to hydrogen peroxide"/>
    <property type="evidence" value="ECO:0007669"/>
    <property type="project" value="TreeGrafter"/>
</dbReference>
<dbReference type="PROSITE" id="PS00435">
    <property type="entry name" value="PEROXIDASE_1"/>
    <property type="match status" value="1"/>
</dbReference>
<feature type="domain" description="Plant heme peroxidase family profile" evidence="12">
    <location>
        <begin position="150"/>
        <end position="458"/>
    </location>
</feature>
<feature type="non-terminal residue" evidence="13">
    <location>
        <position position="1"/>
    </location>
</feature>
<evidence type="ECO:0000313" key="13">
    <source>
        <dbReference type="EMBL" id="HER40674.1"/>
    </source>
</evidence>
<dbReference type="Proteomes" id="UP000885753">
    <property type="component" value="Unassembled WGS sequence"/>
</dbReference>
<comment type="cofactor">
    <cofactor evidence="1">
        <name>heme b</name>
        <dbReference type="ChEBI" id="CHEBI:60344"/>
    </cofactor>
</comment>
<sequence length="486" mass="54128">YETVALIAGGHTFGKTHGAADPVENVGAEPAGADITEMGLGWKNKFGTGNAGNTITSGIEGTWTSTPTKWSNGFFDNLFGYEWECHKGPGGAWQWKPKNGAGEGTIPDAHDPNKKHAPFMLTSDIALREDPEYLKISKHFHENPEEFADAFAKAWYKLTHRDMGPIARYLGPEVPSEELIWQDPIPKVDHDLIDKDDISHLEKMIFETDLSISQLVSTAWASASTYRNSDKRGGANGARIRLEPQRNWEVNNPPQLQEVITKLEKIQNDFNEAQSGNKKISLADLIVLAGSLAVKKAAKDAGFDVAMPFAPGRMDALEEQTDIEAFEPLEPRGDGFRNYVKREEYISASPEEMLVDKAQLLSLSPPEMTVLVGGMRVLGANYDGSQHGVFTKRPGQLTNDFFVNLIDMNTTWKAKTDAQNVFEGRDRHNGDLKWTGTRVDLIFGSNAELRALAEVYAQHDSKEKFVKDFVKAWDKVMNLDRFDLKK</sequence>
<keyword evidence="2" id="KW-0575">Peroxidase</keyword>
<dbReference type="Gene3D" id="1.10.420.10">
    <property type="entry name" value="Peroxidase, domain 2"/>
    <property type="match status" value="2"/>
</dbReference>
<dbReference type="PANTHER" id="PTHR30555">
    <property type="entry name" value="HYDROPEROXIDASE I, BIFUNCTIONAL CATALASE-PEROXIDASE"/>
    <property type="match status" value="1"/>
</dbReference>
<dbReference type="Gene3D" id="1.10.520.10">
    <property type="match status" value="2"/>
</dbReference>
<dbReference type="PRINTS" id="PR00458">
    <property type="entry name" value="PEROXIDASE"/>
</dbReference>
<dbReference type="AlphaFoldDB" id="A0A7C2RIY4"/>
<evidence type="ECO:0000256" key="3">
    <source>
        <dbReference type="ARBA" id="ARBA00022617"/>
    </source>
</evidence>
<dbReference type="InterPro" id="IPR000763">
    <property type="entry name" value="Catalase_peroxidase"/>
</dbReference>
<proteinExistence type="inferred from homology"/>
<evidence type="ECO:0000256" key="4">
    <source>
        <dbReference type="ARBA" id="ARBA00022723"/>
    </source>
</evidence>
<evidence type="ECO:0000256" key="2">
    <source>
        <dbReference type="ARBA" id="ARBA00022559"/>
    </source>
</evidence>
<dbReference type="EMBL" id="DSEE01000409">
    <property type="protein sequence ID" value="HER40674.1"/>
    <property type="molecule type" value="Genomic_DNA"/>
</dbReference>
<comment type="similarity">
    <text evidence="10">Belongs to the peroxidase family. Peroxidase/catalase subfamily.</text>
</comment>
<name>A0A7C2RIY4_9FLAO</name>
<evidence type="ECO:0000256" key="1">
    <source>
        <dbReference type="ARBA" id="ARBA00001970"/>
    </source>
</evidence>
<evidence type="ECO:0000256" key="6">
    <source>
        <dbReference type="ARBA" id="ARBA00023004"/>
    </source>
</evidence>
<dbReference type="InterPro" id="IPR019793">
    <property type="entry name" value="Peroxidases_heam-ligand_BS"/>
</dbReference>
<evidence type="ECO:0000256" key="7">
    <source>
        <dbReference type="ARBA" id="ARBA00023324"/>
    </source>
</evidence>
<accession>A0A7C2RIY4</accession>
<dbReference type="PRINTS" id="PR00460">
    <property type="entry name" value="BPEROXIDASE"/>
</dbReference>
<feature type="domain" description="Plant heme peroxidase family profile" evidence="12">
    <location>
        <begin position="2"/>
        <end position="143"/>
    </location>
</feature>
<comment type="catalytic activity">
    <reaction evidence="8">
        <text>2 H2O2 = O2 + 2 H2O</text>
        <dbReference type="Rhea" id="RHEA:20309"/>
        <dbReference type="ChEBI" id="CHEBI:15377"/>
        <dbReference type="ChEBI" id="CHEBI:15379"/>
        <dbReference type="ChEBI" id="CHEBI:16240"/>
        <dbReference type="EC" id="1.11.1.21"/>
    </reaction>
</comment>
<evidence type="ECO:0000256" key="10">
    <source>
        <dbReference type="ARBA" id="ARBA00060838"/>
    </source>
</evidence>
<dbReference type="InterPro" id="IPR002016">
    <property type="entry name" value="Haem_peroxidase"/>
</dbReference>
<dbReference type="CDD" id="cd08200">
    <property type="entry name" value="catalase_peroxidase_2"/>
    <property type="match status" value="1"/>
</dbReference>
<evidence type="ECO:0000256" key="9">
    <source>
        <dbReference type="ARBA" id="ARBA00051651"/>
    </source>
</evidence>
<comment type="catalytic activity">
    <reaction evidence="9">
        <text>H2O2 + AH2 = A + 2 H2O</text>
        <dbReference type="Rhea" id="RHEA:30275"/>
        <dbReference type="ChEBI" id="CHEBI:13193"/>
        <dbReference type="ChEBI" id="CHEBI:15377"/>
        <dbReference type="ChEBI" id="CHEBI:16240"/>
        <dbReference type="ChEBI" id="CHEBI:17499"/>
        <dbReference type="EC" id="1.11.1.21"/>
    </reaction>
</comment>
<gene>
    <name evidence="13" type="ORF">ENO10_05590</name>
</gene>
<comment type="caution">
    <text evidence="13">The sequence shown here is derived from an EMBL/GenBank/DDBJ whole genome shotgun (WGS) entry which is preliminary data.</text>
</comment>
<keyword evidence="6" id="KW-0408">Iron</keyword>
<evidence type="ECO:0000256" key="5">
    <source>
        <dbReference type="ARBA" id="ARBA00023002"/>
    </source>
</evidence>
<dbReference type="GO" id="GO:0046872">
    <property type="term" value="F:metal ion binding"/>
    <property type="evidence" value="ECO:0007669"/>
    <property type="project" value="UniProtKB-KW"/>
</dbReference>
<reference evidence="13" key="1">
    <citation type="journal article" date="2020" name="mSystems">
        <title>Genome- and Community-Level Interaction Insights into Carbon Utilization and Element Cycling Functions of Hydrothermarchaeota in Hydrothermal Sediment.</title>
        <authorList>
            <person name="Zhou Z."/>
            <person name="Liu Y."/>
            <person name="Xu W."/>
            <person name="Pan J."/>
            <person name="Luo Z.H."/>
            <person name="Li M."/>
        </authorList>
    </citation>
    <scope>NUCLEOTIDE SEQUENCE [LARGE SCALE GENOMIC DNA]</scope>
    <source>
        <strain evidence="13">SpSt-1235</strain>
    </source>
</reference>